<evidence type="ECO:0000313" key="1">
    <source>
        <dbReference type="EMBL" id="AVX04362.1"/>
    </source>
</evidence>
<evidence type="ECO:0000313" key="2">
    <source>
        <dbReference type="Proteomes" id="UP000258927"/>
    </source>
</evidence>
<sequence>MTMILMIGLLSGCATVTGNFCDVADPIRPSVSDDFTIGTQRQILAHNEYGARACGW</sequence>
<keyword evidence="2" id="KW-1185">Reference proteome</keyword>
<name>A0A2R4MEC4_9HYPH</name>
<dbReference type="KEGG" id="mmyr:MXMO3_01837"/>
<accession>A0A2R4MEC4</accession>
<gene>
    <name evidence="1" type="ORF">MXMO3_01837</name>
</gene>
<organism evidence="1 2">
    <name type="scientific">Maritalea myrionectae</name>
    <dbReference type="NCBI Taxonomy" id="454601"/>
    <lineage>
        <taxon>Bacteria</taxon>
        <taxon>Pseudomonadati</taxon>
        <taxon>Pseudomonadota</taxon>
        <taxon>Alphaproteobacteria</taxon>
        <taxon>Hyphomicrobiales</taxon>
        <taxon>Devosiaceae</taxon>
        <taxon>Maritalea</taxon>
    </lineage>
</organism>
<dbReference type="EMBL" id="CP021330">
    <property type="protein sequence ID" value="AVX04362.1"/>
    <property type="molecule type" value="Genomic_DNA"/>
</dbReference>
<reference evidence="1 2" key="1">
    <citation type="submission" date="2017-05" db="EMBL/GenBank/DDBJ databases">
        <title>Genome Analysis of Maritalea myrionectae HL2708#5.</title>
        <authorList>
            <consortium name="Cotde Inc.-PKNU"/>
            <person name="Jang D."/>
            <person name="Oh H.-M."/>
        </authorList>
    </citation>
    <scope>NUCLEOTIDE SEQUENCE [LARGE SCALE GENOMIC DNA]</scope>
    <source>
        <strain evidence="1 2">HL2708#5</strain>
    </source>
</reference>
<dbReference type="AlphaFoldDB" id="A0A2R4MEC4"/>
<protein>
    <submittedName>
        <fullName evidence="1">Uncharacterized protein</fullName>
    </submittedName>
</protein>
<proteinExistence type="predicted"/>
<dbReference type="Proteomes" id="UP000258927">
    <property type="component" value="Chromosome"/>
</dbReference>